<feature type="region of interest" description="Disordered" evidence="1">
    <location>
        <begin position="19"/>
        <end position="42"/>
    </location>
</feature>
<feature type="compositionally biased region" description="Polar residues" evidence="1">
    <location>
        <begin position="130"/>
        <end position="140"/>
    </location>
</feature>
<dbReference type="AlphaFoldDB" id="A0A2S3YTH4"/>
<sequence length="140" mass="14911">MKPVHQTTDLMPLAVQSMDRIGGSGRRGSTVSAGSSLAGGASSPARLMYSSISRFAFAETSSANRMLVSSSSPKMRLPILHAPETAKQHHPLRAKRLQADRVGRTDQRAGWKLAGGRTSSLRGTSRKAASVSQLSMLPPR</sequence>
<evidence type="ECO:0000256" key="1">
    <source>
        <dbReference type="SAM" id="MobiDB-lite"/>
    </source>
</evidence>
<evidence type="ECO:0000313" key="2">
    <source>
        <dbReference type="EMBL" id="POH34934.1"/>
    </source>
</evidence>
<comment type="caution">
    <text evidence="2">The sequence shown here is derived from an EMBL/GenBank/DDBJ whole genome shotgun (WGS) entry which is preliminary data.</text>
</comment>
<dbReference type="EMBL" id="LODU01000007">
    <property type="protein sequence ID" value="POH34934.1"/>
    <property type="molecule type" value="Genomic_DNA"/>
</dbReference>
<gene>
    <name evidence="2" type="ORF">ATY31_05120</name>
</gene>
<feature type="region of interest" description="Disordered" evidence="1">
    <location>
        <begin position="83"/>
        <end position="140"/>
    </location>
</feature>
<organism evidence="2 3">
    <name type="scientific">Sinorhizobium americanum</name>
    <dbReference type="NCBI Taxonomy" id="194963"/>
    <lineage>
        <taxon>Bacteria</taxon>
        <taxon>Pseudomonadati</taxon>
        <taxon>Pseudomonadota</taxon>
        <taxon>Alphaproteobacteria</taxon>
        <taxon>Hyphomicrobiales</taxon>
        <taxon>Rhizobiaceae</taxon>
        <taxon>Sinorhizobium/Ensifer group</taxon>
        <taxon>Sinorhizobium</taxon>
    </lineage>
</organism>
<feature type="compositionally biased region" description="Low complexity" evidence="1">
    <location>
        <begin position="28"/>
        <end position="42"/>
    </location>
</feature>
<protein>
    <submittedName>
        <fullName evidence="2">Uncharacterized protein</fullName>
    </submittedName>
</protein>
<evidence type="ECO:0000313" key="3">
    <source>
        <dbReference type="Proteomes" id="UP000237511"/>
    </source>
</evidence>
<accession>A0A2S3YTH4</accession>
<proteinExistence type="predicted"/>
<reference evidence="2 3" key="1">
    <citation type="journal article" date="2014" name="Syst. Appl. Microbiol.">
        <title>Microsymbionts of Phaseolus vulgaris in acid and alkaline soils of Mexico.</title>
        <authorList>
            <person name="Verastegui-Valdes M.M."/>
            <person name="Zhang Y.J."/>
            <person name="Rivera-Orduna F.N."/>
            <person name="Cheng H.P."/>
            <person name="Sui X.H."/>
            <person name="Wang E.T."/>
        </authorList>
    </citation>
    <scope>NUCLEOTIDE SEQUENCE [LARGE SCALE GENOMIC DNA]</scope>
    <source>
        <strain evidence="2 3">FG01</strain>
    </source>
</reference>
<feature type="compositionally biased region" description="Basic and acidic residues" evidence="1">
    <location>
        <begin position="97"/>
        <end position="109"/>
    </location>
</feature>
<name>A0A2S3YTH4_9HYPH</name>
<dbReference type="Proteomes" id="UP000237511">
    <property type="component" value="Unassembled WGS sequence"/>
</dbReference>